<dbReference type="KEGG" id="btab:109039543"/>
<sequence>MPLFNSKKVHARKPITFATAALLTPEDIFNPENSIIKMKLTDQELHFKNGIWTPETEALGEKYRETEQLREYCEAVEEENNLLKMRLEVLLDMITETTLQKNSMTQELIALRSDVKNSIKPRKP</sequence>
<proteinExistence type="predicted"/>
<accession>A0A9P0A766</accession>
<evidence type="ECO:0000313" key="1">
    <source>
        <dbReference type="EMBL" id="CAH0385491.1"/>
    </source>
</evidence>
<dbReference type="Pfam" id="PF14645">
    <property type="entry name" value="Chibby"/>
    <property type="match status" value="1"/>
</dbReference>
<evidence type="ECO:0000313" key="2">
    <source>
        <dbReference type="Proteomes" id="UP001152759"/>
    </source>
</evidence>
<reference evidence="1" key="1">
    <citation type="submission" date="2021-12" db="EMBL/GenBank/DDBJ databases">
        <authorList>
            <person name="King R."/>
        </authorList>
    </citation>
    <scope>NUCLEOTIDE SEQUENCE</scope>
</reference>
<dbReference type="Proteomes" id="UP001152759">
    <property type="component" value="Chromosome 2"/>
</dbReference>
<dbReference type="InterPro" id="IPR028118">
    <property type="entry name" value="Chibby_fam"/>
</dbReference>
<dbReference type="EMBL" id="OU963863">
    <property type="protein sequence ID" value="CAH0385491.1"/>
    <property type="molecule type" value="Genomic_DNA"/>
</dbReference>
<evidence type="ECO:0008006" key="3">
    <source>
        <dbReference type="Google" id="ProtNLM"/>
    </source>
</evidence>
<dbReference type="AlphaFoldDB" id="A0A9P0A766"/>
<organism evidence="1 2">
    <name type="scientific">Bemisia tabaci</name>
    <name type="common">Sweetpotato whitefly</name>
    <name type="synonym">Aleurodes tabaci</name>
    <dbReference type="NCBI Taxonomy" id="7038"/>
    <lineage>
        <taxon>Eukaryota</taxon>
        <taxon>Metazoa</taxon>
        <taxon>Ecdysozoa</taxon>
        <taxon>Arthropoda</taxon>
        <taxon>Hexapoda</taxon>
        <taxon>Insecta</taxon>
        <taxon>Pterygota</taxon>
        <taxon>Neoptera</taxon>
        <taxon>Paraneoptera</taxon>
        <taxon>Hemiptera</taxon>
        <taxon>Sternorrhyncha</taxon>
        <taxon>Aleyrodoidea</taxon>
        <taxon>Aleyrodidae</taxon>
        <taxon>Aleyrodinae</taxon>
        <taxon>Bemisia</taxon>
    </lineage>
</organism>
<keyword evidence="2" id="KW-1185">Reference proteome</keyword>
<gene>
    <name evidence="1" type="ORF">BEMITA_LOCUS4714</name>
</gene>
<protein>
    <recommendedName>
        <fullName evidence="3">Chibby</fullName>
    </recommendedName>
</protein>
<name>A0A9P0A766_BEMTA</name>